<accession>A0A1B7XQX3</accession>
<protein>
    <submittedName>
        <fullName evidence="1">Uncharacterized protein</fullName>
    </submittedName>
</protein>
<dbReference type="EMBL" id="LTAN01000011">
    <property type="protein sequence ID" value="OBR02157.1"/>
    <property type="molecule type" value="Genomic_DNA"/>
</dbReference>
<keyword evidence="2" id="KW-1185">Reference proteome</keyword>
<proteinExistence type="predicted"/>
<sequence length="132" mass="14482">MVDWDHAYIMIARPFFADLGTRPGSYVPITALACLYERRNVGIEESFNKAGLTTTALWDGDRTAVHGANSEARSGLNIHDFRAANGRQIARLHRCLVDLLLVDAAGLPEQASVPAMQAFIDNDVPFPDVIDD</sequence>
<evidence type="ECO:0000313" key="1">
    <source>
        <dbReference type="EMBL" id="OBR02157.1"/>
    </source>
</evidence>
<dbReference type="RefSeq" id="XP_018150675.1">
    <property type="nucleotide sequence ID" value="XM_018309432.1"/>
</dbReference>
<dbReference type="KEGG" id="chig:CH63R_14458"/>
<comment type="caution">
    <text evidence="1">The sequence shown here is derived from an EMBL/GenBank/DDBJ whole genome shotgun (WGS) entry which is preliminary data.</text>
</comment>
<reference evidence="2" key="1">
    <citation type="journal article" date="2017" name="BMC Genomics">
        <title>Gapless genome assembly of Colletotrichum higginsianum reveals chromosome structure and association of transposable elements with secondary metabolite gene clusters.</title>
        <authorList>
            <person name="Dallery J.-F."/>
            <person name="Lapalu N."/>
            <person name="Zampounis A."/>
            <person name="Pigne S."/>
            <person name="Luyten I."/>
            <person name="Amselem J."/>
            <person name="Wittenberg A.H.J."/>
            <person name="Zhou S."/>
            <person name="de Queiroz M.V."/>
            <person name="Robin G.P."/>
            <person name="Auger A."/>
            <person name="Hainaut M."/>
            <person name="Henrissat B."/>
            <person name="Kim K.-T."/>
            <person name="Lee Y.-H."/>
            <person name="Lespinet O."/>
            <person name="Schwartz D.C."/>
            <person name="Thon M.R."/>
            <person name="O'Connell R.J."/>
        </authorList>
    </citation>
    <scope>NUCLEOTIDE SEQUENCE [LARGE SCALE GENOMIC DNA]</scope>
    <source>
        <strain evidence="2">IMI 349063</strain>
    </source>
</reference>
<dbReference type="AlphaFoldDB" id="A0A1B7XQX3"/>
<evidence type="ECO:0000313" key="2">
    <source>
        <dbReference type="Proteomes" id="UP000092177"/>
    </source>
</evidence>
<dbReference type="GeneID" id="28873539"/>
<dbReference type="VEuPathDB" id="FungiDB:CH63R_14458"/>
<dbReference type="OrthoDB" id="3555927at2759"/>
<dbReference type="Proteomes" id="UP000092177">
    <property type="component" value="Chromosome 11"/>
</dbReference>
<organism evidence="1 2">
    <name type="scientific">Colletotrichum higginsianum (strain IMI 349063)</name>
    <name type="common">Crucifer anthracnose fungus</name>
    <dbReference type="NCBI Taxonomy" id="759273"/>
    <lineage>
        <taxon>Eukaryota</taxon>
        <taxon>Fungi</taxon>
        <taxon>Dikarya</taxon>
        <taxon>Ascomycota</taxon>
        <taxon>Pezizomycotina</taxon>
        <taxon>Sordariomycetes</taxon>
        <taxon>Hypocreomycetidae</taxon>
        <taxon>Glomerellales</taxon>
        <taxon>Glomerellaceae</taxon>
        <taxon>Colletotrichum</taxon>
        <taxon>Colletotrichum destructivum species complex</taxon>
    </lineage>
</organism>
<name>A0A1B7XQX3_COLHI</name>
<gene>
    <name evidence="1" type="ORF">CH63R_14458</name>
</gene>